<dbReference type="RefSeq" id="WP_341368395.1">
    <property type="nucleotide sequence ID" value="NZ_CP150951.2"/>
</dbReference>
<dbReference type="EMBL" id="CP150951">
    <property type="protein sequence ID" value="WZC50293.1"/>
    <property type="molecule type" value="Genomic_DNA"/>
</dbReference>
<protein>
    <submittedName>
        <fullName evidence="1">DUF6519 domain-containing protein</fullName>
    </submittedName>
</protein>
<organism evidence="1 2">
    <name type="scientific">Yoonia phaeophyticola</name>
    <dbReference type="NCBI Taxonomy" id="3137369"/>
    <lineage>
        <taxon>Bacteria</taxon>
        <taxon>Pseudomonadati</taxon>
        <taxon>Pseudomonadota</taxon>
        <taxon>Alphaproteobacteria</taxon>
        <taxon>Rhodobacterales</taxon>
        <taxon>Paracoccaceae</taxon>
        <taxon>Yoonia</taxon>
    </lineage>
</organism>
<accession>A0ABZ2V6U2</accession>
<evidence type="ECO:0000313" key="1">
    <source>
        <dbReference type="EMBL" id="WZC50293.1"/>
    </source>
</evidence>
<dbReference type="Pfam" id="PF20129">
    <property type="entry name" value="DUF6519"/>
    <property type="match status" value="2"/>
</dbReference>
<gene>
    <name evidence="1" type="ORF">AABB29_06545</name>
</gene>
<evidence type="ECO:0000313" key="2">
    <source>
        <dbReference type="Proteomes" id="UP001440612"/>
    </source>
</evidence>
<reference evidence="2" key="1">
    <citation type="submission" date="2024-04" db="EMBL/GenBank/DDBJ databases">
        <title>Phylogenomic analyses of a clade within the roseobacter group suggest taxonomic reassignments of species of the genera Aestuariivita, Citreicella, Loktanella, Nautella, Pelagibaca, Ruegeria, Thalassobius, Thiobacimonas and Tropicibacter, and the proposal o.</title>
        <authorList>
            <person name="Jeon C.O."/>
        </authorList>
    </citation>
    <scope>NUCLEOTIDE SEQUENCE [LARGE SCALE GENOMIC DNA]</scope>
    <source>
        <strain evidence="2">BS5-3</strain>
    </source>
</reference>
<proteinExistence type="predicted"/>
<dbReference type="Proteomes" id="UP001440612">
    <property type="component" value="Chromosome"/>
</dbReference>
<name>A0ABZ2V6U2_9RHOB</name>
<dbReference type="InterPro" id="IPR045392">
    <property type="entry name" value="DUF6519"/>
</dbReference>
<keyword evidence="2" id="KW-1185">Reference proteome</keyword>
<sequence>MKGDFSRWTAPNGAHQNYKGVLMQQGRPQTDADWNEQVLLTLDRAETALADVIGPTGTAKGGGGFAITSGPGGFGVGAGRYYLDGALVENPEDTTYDDQGGDVAVPPLSDAGGSGTQVIVYLEANHQHVTARDDSRLADPALGGIDTATRIKAGWRVGVDPVDLTAAQRDDLIAAVSCGAPPALPGWAASTGAMTARTLPAGNLPPNSDCEIPPEAGYLSQENQLYRVQIIRGGNRAQARFVWSRENGSVLAGLTRNIDGDFMLQGDRDDEALGFKTGDWVEIYDAADSYNMRSGNLHRITIAGDTVTFAPAIADFNALVRPRVRRWDHAGNTNLGLTLLTTPTELERGIEVSFTNGTYREGDFWVFEARAATGNIVWPQYPMADPTAPVPPMGWGQRRAALALGVIQNGSLDNIIDLRAEFPSLTCLQAEDIGFDDSLCQMGAETVQEAIENLCQRSSSGLCTIVVSTAAELVGAVEKLPAGRSVRICLRAGQFQLPQTLVFDRLSHVTIMGTGPQTIVSVARGEAAFAFVDCASVRVVDLSLNGGPTGFSEQLVTQNRLGAISTIDCGDASFERLRLRCRSGRDRQAACISTRNSAPRAQVLVRDCRMQVGQSQIGVQIIGARRALVQDNLIGPTPAPAAAVRARFANDPVLVARLRKSLISFTPRPGQGKTVQLYNHFGEPMTQLSLAELHAPKQQVTISGGRQSANIDAQADALVTQRLNRALAANSQSRMGTDQEVRQHVINVMEEAIRGTSGRAQIGPSQTRLVTLNLATTPYLAQGITIAGASVDEAQVTGNRIDGALDGIRIAASSDADPVPADWVVVQPPNIVQNARVSGNVIGVQPLADTVDAHGIFLGHVESASVGENIISGAAQSTPNDNPMPHFGLYQHGYRGTRLTISENSARRLYHGFAVVPAIDPQDGLGVYRLRDNGARSCVRPYVVAVNVQVI</sequence>